<dbReference type="GO" id="GO:0070043">
    <property type="term" value="F:rRNA (guanine-N7-)-methyltransferase activity"/>
    <property type="evidence" value="ECO:0007669"/>
    <property type="project" value="TreeGrafter"/>
</dbReference>
<dbReference type="Pfam" id="PF02926">
    <property type="entry name" value="THUMP"/>
    <property type="match status" value="1"/>
</dbReference>
<proteinExistence type="predicted"/>
<protein>
    <recommendedName>
        <fullName evidence="5">THUMP domain-containing protein</fullName>
    </recommendedName>
</protein>
<dbReference type="Pfam" id="PF01170">
    <property type="entry name" value="UPF0020"/>
    <property type="match status" value="1"/>
</dbReference>
<evidence type="ECO:0000256" key="1">
    <source>
        <dbReference type="ARBA" id="ARBA00022603"/>
    </source>
</evidence>
<evidence type="ECO:0000313" key="7">
    <source>
        <dbReference type="Proteomes" id="UP000753961"/>
    </source>
</evidence>
<dbReference type="PROSITE" id="PS51165">
    <property type="entry name" value="THUMP"/>
    <property type="match status" value="1"/>
</dbReference>
<keyword evidence="2" id="KW-0808">Transferase</keyword>
<dbReference type="CDD" id="cd11715">
    <property type="entry name" value="THUMP_AdoMetMT"/>
    <property type="match status" value="1"/>
</dbReference>
<keyword evidence="1" id="KW-0489">Methyltransferase</keyword>
<feature type="region of interest" description="Disordered" evidence="4">
    <location>
        <begin position="375"/>
        <end position="415"/>
    </location>
</feature>
<dbReference type="Pfam" id="PF22020">
    <property type="entry name" value="RlmL_1st"/>
    <property type="match status" value="1"/>
</dbReference>
<dbReference type="PANTHER" id="PTHR47313">
    <property type="entry name" value="RIBOSOMAL RNA LARGE SUBUNIT METHYLTRANSFERASE K/L"/>
    <property type="match status" value="1"/>
</dbReference>
<keyword evidence="7" id="KW-1185">Reference proteome</keyword>
<dbReference type="Gene3D" id="3.30.2130.30">
    <property type="match status" value="1"/>
</dbReference>
<dbReference type="Gene3D" id="3.40.50.150">
    <property type="entry name" value="Vaccinia Virus protein VP39"/>
    <property type="match status" value="1"/>
</dbReference>
<dbReference type="SUPFAM" id="SSF53335">
    <property type="entry name" value="S-adenosyl-L-methionine-dependent methyltransferases"/>
    <property type="match status" value="1"/>
</dbReference>
<organism evidence="6 7">
    <name type="scientific">Membranihabitans marinus</name>
    <dbReference type="NCBI Taxonomy" id="1227546"/>
    <lineage>
        <taxon>Bacteria</taxon>
        <taxon>Pseudomonadati</taxon>
        <taxon>Bacteroidota</taxon>
        <taxon>Saprospiria</taxon>
        <taxon>Saprospirales</taxon>
        <taxon>Saprospiraceae</taxon>
        <taxon>Membranihabitans</taxon>
    </lineage>
</organism>
<dbReference type="GO" id="GO:0003723">
    <property type="term" value="F:RNA binding"/>
    <property type="evidence" value="ECO:0007669"/>
    <property type="project" value="UniProtKB-UniRule"/>
</dbReference>
<dbReference type="Proteomes" id="UP000753961">
    <property type="component" value="Unassembled WGS sequence"/>
</dbReference>
<dbReference type="GO" id="GO:0008990">
    <property type="term" value="F:rRNA (guanine-N2-)-methyltransferase activity"/>
    <property type="evidence" value="ECO:0007669"/>
    <property type="project" value="TreeGrafter"/>
</dbReference>
<name>A0A953HRZ2_9BACT</name>
<dbReference type="InterPro" id="IPR002052">
    <property type="entry name" value="DNA_methylase_N6_adenine_CS"/>
</dbReference>
<evidence type="ECO:0000256" key="4">
    <source>
        <dbReference type="SAM" id="MobiDB-lite"/>
    </source>
</evidence>
<feature type="domain" description="THUMP" evidence="5">
    <location>
        <begin position="43"/>
        <end position="154"/>
    </location>
</feature>
<evidence type="ECO:0000259" key="5">
    <source>
        <dbReference type="PROSITE" id="PS51165"/>
    </source>
</evidence>
<evidence type="ECO:0000256" key="3">
    <source>
        <dbReference type="PROSITE-ProRule" id="PRU00529"/>
    </source>
</evidence>
<keyword evidence="3" id="KW-0694">RNA-binding</keyword>
<dbReference type="InterPro" id="IPR004114">
    <property type="entry name" value="THUMP_dom"/>
</dbReference>
<dbReference type="SMART" id="SM00981">
    <property type="entry name" value="THUMP"/>
    <property type="match status" value="1"/>
</dbReference>
<dbReference type="AlphaFoldDB" id="A0A953HRZ2"/>
<dbReference type="InterPro" id="IPR054170">
    <property type="entry name" value="RlmL_1st"/>
</dbReference>
<accession>A0A953HRZ2</accession>
<sequence length="415" mass="47821">MDQYIAKTYTGLEQILEKELKDLGANDLEVQKRGVAFSGTPRIMYRANLESRVALKVLSELASFTIEEAQDVYTESKKIEWEKIIPEGKTFAIDTDVFSPFFDNTMYAALVCKDAIVDRIRDARGERPSVQKKDPDIDITLYIRDKTVVISLNSSGQSLHIRGYKKFPGIAPLSEVLAAGLIQLTGWDGESPFLNPMCGSGSLLIEAHRYARNIPSQINRKSFSFQHWPGYDEERWELIMKGAKMRVNRTNNPEIIGFDYNDDTVQGAKKNTRTAGSFRSIQIYNHDFFKYEPPLEKATVIVNPPYNVRLRVDDTIRFYNQINNMLYRHYKNYDNWIICPAEVNLRRAGFRVEKSYVVFNGPIQCQFAKLSFASKRNNRSGDPSHRKNRNFKNKDAQRGQKSRPTSSRANKNRRR</sequence>
<reference evidence="6" key="1">
    <citation type="submission" date="2021-06" db="EMBL/GenBank/DDBJ databases">
        <title>44 bacteria genomes isolated from Dapeng, Shenzhen.</title>
        <authorList>
            <person name="Zheng W."/>
            <person name="Yu S."/>
            <person name="Huang Y."/>
        </authorList>
    </citation>
    <scope>NUCLEOTIDE SEQUENCE</scope>
    <source>
        <strain evidence="6">DP5N28-2</strain>
    </source>
</reference>
<dbReference type="EMBL" id="JAHVHU010000004">
    <property type="protein sequence ID" value="MBY5957295.1"/>
    <property type="molecule type" value="Genomic_DNA"/>
</dbReference>
<comment type="caution">
    <text evidence="6">The sequence shown here is derived from an EMBL/GenBank/DDBJ whole genome shotgun (WGS) entry which is preliminary data.</text>
</comment>
<evidence type="ECO:0000256" key="2">
    <source>
        <dbReference type="ARBA" id="ARBA00022679"/>
    </source>
</evidence>
<dbReference type="InterPro" id="IPR029063">
    <property type="entry name" value="SAM-dependent_MTases_sf"/>
</dbReference>
<dbReference type="InterPro" id="IPR000241">
    <property type="entry name" value="RlmKL-like_Mtase"/>
</dbReference>
<dbReference type="PROSITE" id="PS00092">
    <property type="entry name" value="N6_MTASE"/>
    <property type="match status" value="1"/>
</dbReference>
<evidence type="ECO:0000313" key="6">
    <source>
        <dbReference type="EMBL" id="MBY5957295.1"/>
    </source>
</evidence>
<dbReference type="PANTHER" id="PTHR47313:SF1">
    <property type="entry name" value="RIBOSOMAL RNA LARGE SUBUNIT METHYLTRANSFERASE K_L"/>
    <property type="match status" value="1"/>
</dbReference>
<gene>
    <name evidence="6" type="ORF">KUV50_04045</name>
</gene>
<dbReference type="RefSeq" id="WP_222578815.1">
    <property type="nucleotide sequence ID" value="NZ_JAHVHU010000004.1"/>
</dbReference>